<keyword evidence="3" id="KW-1185">Reference proteome</keyword>
<evidence type="ECO:0000259" key="1">
    <source>
        <dbReference type="Pfam" id="PF01370"/>
    </source>
</evidence>
<dbReference type="InterPro" id="IPR036291">
    <property type="entry name" value="NAD(P)-bd_dom_sf"/>
</dbReference>
<evidence type="ECO:0000313" key="2">
    <source>
        <dbReference type="EMBL" id="QQL45290.1"/>
    </source>
</evidence>
<dbReference type="AlphaFoldDB" id="A0A6B3LBT6"/>
<gene>
    <name evidence="2" type="ORF">G3M56_001505</name>
</gene>
<dbReference type="GO" id="GO:0005737">
    <property type="term" value="C:cytoplasm"/>
    <property type="evidence" value="ECO:0007669"/>
    <property type="project" value="TreeGrafter"/>
</dbReference>
<sequence>MDSGLPGGQKPRVIVIAGCGYLGSELARQFAHLGDRVIGLVKSLDGTTAPDGVELQACDLTDRASLDAVAKHLETKVDVVVHCASTRGGDAEAYHNLYARGSEHLMAALQPKRFVFTSSTSVYGQTDGSEVDELSVTVPLRPTGDVLLEGEGLAVRSGGIAVRLAGIYGPGRSVVLKRFFDGTATIDEGVERILNQIHRDDAAAAIVHLVNYNASGVFNVSDDSQITQRALYSLLSLHFDRPMPDEAPRSLGKRRGWTNKAVSNRKLRSTGWHPKYATFMNAVEYDVHFVPSILAQTSGN</sequence>
<name>A0A6B3LBT6_9BACT</name>
<dbReference type="GO" id="GO:0004029">
    <property type="term" value="F:aldehyde dehydrogenase (NAD+) activity"/>
    <property type="evidence" value="ECO:0007669"/>
    <property type="project" value="TreeGrafter"/>
</dbReference>
<dbReference type="Pfam" id="PF01370">
    <property type="entry name" value="Epimerase"/>
    <property type="match status" value="1"/>
</dbReference>
<evidence type="ECO:0000313" key="3">
    <source>
        <dbReference type="Proteomes" id="UP000475117"/>
    </source>
</evidence>
<dbReference type="PANTHER" id="PTHR48079">
    <property type="entry name" value="PROTEIN YEEZ"/>
    <property type="match status" value="1"/>
</dbReference>
<dbReference type="RefSeq" id="WP_164363928.1">
    <property type="nucleotide sequence ID" value="NZ_CP066776.1"/>
</dbReference>
<dbReference type="SUPFAM" id="SSF51735">
    <property type="entry name" value="NAD(P)-binding Rossmann-fold domains"/>
    <property type="match status" value="1"/>
</dbReference>
<organism evidence="2 3">
    <name type="scientific">Sulfuriroseicoccus oceanibius</name>
    <dbReference type="NCBI Taxonomy" id="2707525"/>
    <lineage>
        <taxon>Bacteria</taxon>
        <taxon>Pseudomonadati</taxon>
        <taxon>Verrucomicrobiota</taxon>
        <taxon>Verrucomicrobiia</taxon>
        <taxon>Verrucomicrobiales</taxon>
        <taxon>Verrucomicrobiaceae</taxon>
        <taxon>Sulfuriroseicoccus</taxon>
    </lineage>
</organism>
<dbReference type="PANTHER" id="PTHR48079:SF6">
    <property type="entry name" value="NAD(P)-BINDING DOMAIN-CONTAINING PROTEIN-RELATED"/>
    <property type="match status" value="1"/>
</dbReference>
<dbReference type="InterPro" id="IPR051783">
    <property type="entry name" value="NAD(P)-dependent_oxidoreduct"/>
</dbReference>
<dbReference type="EMBL" id="CP066776">
    <property type="protein sequence ID" value="QQL45290.1"/>
    <property type="molecule type" value="Genomic_DNA"/>
</dbReference>
<reference evidence="2 3" key="1">
    <citation type="submission" date="2020-12" db="EMBL/GenBank/DDBJ databases">
        <title>Sulforoseuscoccus oceanibium gen. nov., sp. nov., a representative of the phylum Verrucomicrobia with special cytoplasmic membrane, and proposal of Sulforoseuscoccusaceae fam. nov.</title>
        <authorList>
            <person name="Xi F."/>
        </authorList>
    </citation>
    <scope>NUCLEOTIDE SEQUENCE [LARGE SCALE GENOMIC DNA]</scope>
    <source>
        <strain evidence="2 3">T37</strain>
    </source>
</reference>
<feature type="domain" description="NAD-dependent epimerase/dehydratase" evidence="1">
    <location>
        <begin position="14"/>
        <end position="143"/>
    </location>
</feature>
<protein>
    <submittedName>
        <fullName evidence="2">NAD-dependent epimerase/dehydratase family protein</fullName>
    </submittedName>
</protein>
<dbReference type="InterPro" id="IPR001509">
    <property type="entry name" value="Epimerase_deHydtase"/>
</dbReference>
<accession>A0A6B3LBT6</accession>
<dbReference type="KEGG" id="soa:G3M56_001505"/>
<proteinExistence type="predicted"/>
<dbReference type="Gene3D" id="3.40.50.720">
    <property type="entry name" value="NAD(P)-binding Rossmann-like Domain"/>
    <property type="match status" value="1"/>
</dbReference>
<dbReference type="Proteomes" id="UP000475117">
    <property type="component" value="Chromosome"/>
</dbReference>